<reference evidence="1 2" key="1">
    <citation type="submission" date="2018-12" db="EMBL/GenBank/DDBJ databases">
        <authorList>
            <consortium name="Pathogen Informatics"/>
        </authorList>
    </citation>
    <scope>NUCLEOTIDE SEQUENCE [LARGE SCALE GENOMIC DNA]</scope>
    <source>
        <strain evidence="1 2">NCTC8284</strain>
    </source>
</reference>
<dbReference type="Proteomes" id="UP000278733">
    <property type="component" value="Chromosome"/>
</dbReference>
<sequence>MIASVSLILADGQDSMNKVRSMMETAVGSLYYLANSPRTVLDGVSDNFVDTNKLQIENKVLREQLREKMRTYCC</sequence>
<dbReference type="EMBL" id="LR134405">
    <property type="protein sequence ID" value="VEH65960.1"/>
    <property type="molecule type" value="Genomic_DNA"/>
</dbReference>
<protein>
    <submittedName>
        <fullName evidence="1">Rod shape-determining protein MreC</fullName>
    </submittedName>
</protein>
<accession>A0A448MLB8</accession>
<dbReference type="KEGG" id="rpne:NCTC8284_01115"/>
<evidence type="ECO:0000313" key="1">
    <source>
        <dbReference type="EMBL" id="VEH65960.1"/>
    </source>
</evidence>
<organism evidence="1 2">
    <name type="scientific">Rodentibacter pneumotropicus</name>
    <dbReference type="NCBI Taxonomy" id="758"/>
    <lineage>
        <taxon>Bacteria</taxon>
        <taxon>Pseudomonadati</taxon>
        <taxon>Pseudomonadota</taxon>
        <taxon>Gammaproteobacteria</taxon>
        <taxon>Pasteurellales</taxon>
        <taxon>Pasteurellaceae</taxon>
        <taxon>Rodentibacter</taxon>
    </lineage>
</organism>
<evidence type="ECO:0000313" key="2">
    <source>
        <dbReference type="Proteomes" id="UP000278733"/>
    </source>
</evidence>
<gene>
    <name evidence="1" type="primary">mreC_1</name>
    <name evidence="1" type="ORF">NCTC8284_01115</name>
</gene>
<proteinExistence type="predicted"/>
<name>A0A448MLB8_9PAST</name>
<dbReference type="AlphaFoldDB" id="A0A448MLB8"/>